<dbReference type="SUPFAM" id="SSF51905">
    <property type="entry name" value="FAD/NAD(P)-binding domain"/>
    <property type="match status" value="1"/>
</dbReference>
<feature type="domain" description="FAD/NAD(P)-binding" evidence="1">
    <location>
        <begin position="5"/>
        <end position="226"/>
    </location>
</feature>
<dbReference type="Proteomes" id="UP000621799">
    <property type="component" value="Unassembled WGS sequence"/>
</dbReference>
<proteinExistence type="predicted"/>
<dbReference type="InterPro" id="IPR036188">
    <property type="entry name" value="FAD/NAD-bd_sf"/>
</dbReference>
<dbReference type="PANTHER" id="PTHR43014:SF2">
    <property type="entry name" value="MERCURIC REDUCTASE"/>
    <property type="match status" value="1"/>
</dbReference>
<comment type="caution">
    <text evidence="2">The sequence shown here is derived from an EMBL/GenBank/DDBJ whole genome shotgun (WGS) entry which is preliminary data.</text>
</comment>
<dbReference type="RefSeq" id="WP_264322636.1">
    <property type="nucleotide sequence ID" value="NZ_JADEXN010000364.1"/>
</dbReference>
<dbReference type="PRINTS" id="PR00368">
    <property type="entry name" value="FADPNR"/>
</dbReference>
<evidence type="ECO:0000313" key="2">
    <source>
        <dbReference type="EMBL" id="MBE9042476.1"/>
    </source>
</evidence>
<name>A0A928ZBA7_9CYAN</name>
<accession>A0A928ZBA7</accession>
<dbReference type="EMBL" id="JADEXN010000364">
    <property type="protein sequence ID" value="MBE9042476.1"/>
    <property type="molecule type" value="Genomic_DNA"/>
</dbReference>
<reference evidence="2" key="1">
    <citation type="submission" date="2020-10" db="EMBL/GenBank/DDBJ databases">
        <authorList>
            <person name="Castelo-Branco R."/>
            <person name="Eusebio N."/>
            <person name="Adriana R."/>
            <person name="Vieira A."/>
            <person name="Brugerolle De Fraissinette N."/>
            <person name="Rezende De Castro R."/>
            <person name="Schneider M.P."/>
            <person name="Vasconcelos V."/>
            <person name="Leao P.N."/>
        </authorList>
    </citation>
    <scope>NUCLEOTIDE SEQUENCE</scope>
    <source>
        <strain evidence="2">LEGE 11467</strain>
    </source>
</reference>
<sequence>MAFDYDIVILGGSPVAIDAAIAANALRARVALVEPHRIGAVKGSAENLPSNLPSNLILPLLQQMQQAQQIGLSWDGDRTVEPKPPTVNFDRLLRWSSAAAANLTEQNAPAVLSSLGIDVIRGDGEFCRQPTLHFAANGRRLRGRNYLLAVGSRAMATGIEGLPETGYLTPQTLLHWLAKEQKPPQELTIIGDDPVAIEIAQILARLGTQVTIVVAGTHMLPYEDPDA</sequence>
<dbReference type="GO" id="GO:0003955">
    <property type="term" value="F:NAD(P)H dehydrogenase (quinone) activity"/>
    <property type="evidence" value="ECO:0007669"/>
    <property type="project" value="TreeGrafter"/>
</dbReference>
<dbReference type="AlphaFoldDB" id="A0A928ZBA7"/>
<dbReference type="Gene3D" id="3.50.50.60">
    <property type="entry name" value="FAD/NAD(P)-binding domain"/>
    <property type="match status" value="1"/>
</dbReference>
<feature type="non-terminal residue" evidence="2">
    <location>
        <position position="227"/>
    </location>
</feature>
<organism evidence="2 3">
    <name type="scientific">Zarconia navalis LEGE 11467</name>
    <dbReference type="NCBI Taxonomy" id="1828826"/>
    <lineage>
        <taxon>Bacteria</taxon>
        <taxon>Bacillati</taxon>
        <taxon>Cyanobacteriota</taxon>
        <taxon>Cyanophyceae</taxon>
        <taxon>Oscillatoriophycideae</taxon>
        <taxon>Oscillatoriales</taxon>
        <taxon>Oscillatoriales incertae sedis</taxon>
        <taxon>Zarconia</taxon>
        <taxon>Zarconia navalis</taxon>
    </lineage>
</organism>
<dbReference type="GO" id="GO:0050660">
    <property type="term" value="F:flavin adenine dinucleotide binding"/>
    <property type="evidence" value="ECO:0007669"/>
    <property type="project" value="TreeGrafter"/>
</dbReference>
<protein>
    <submittedName>
        <fullName evidence="2">FAD-dependent oxidoreductase</fullName>
    </submittedName>
</protein>
<dbReference type="InterPro" id="IPR023753">
    <property type="entry name" value="FAD/NAD-binding_dom"/>
</dbReference>
<dbReference type="Pfam" id="PF07992">
    <property type="entry name" value="Pyr_redox_2"/>
    <property type="match status" value="1"/>
</dbReference>
<dbReference type="PRINTS" id="PR00411">
    <property type="entry name" value="PNDRDTASEI"/>
</dbReference>
<dbReference type="PANTHER" id="PTHR43014">
    <property type="entry name" value="MERCURIC REDUCTASE"/>
    <property type="match status" value="1"/>
</dbReference>
<keyword evidence="3" id="KW-1185">Reference proteome</keyword>
<evidence type="ECO:0000313" key="3">
    <source>
        <dbReference type="Proteomes" id="UP000621799"/>
    </source>
</evidence>
<evidence type="ECO:0000259" key="1">
    <source>
        <dbReference type="Pfam" id="PF07992"/>
    </source>
</evidence>
<gene>
    <name evidence="2" type="ORF">IQ235_17020</name>
</gene>